<reference evidence="6 7" key="1">
    <citation type="submission" date="2015-01" db="EMBL/GenBank/DDBJ databases">
        <title>Evolution of Trichinella species and genotypes.</title>
        <authorList>
            <person name="Korhonen P.K."/>
            <person name="Edoardo P."/>
            <person name="Giuseppe L.R."/>
            <person name="Gasser R.B."/>
        </authorList>
    </citation>
    <scope>NUCLEOTIDE SEQUENCE [LARGE SCALE GENOMIC DNA]</scope>
    <source>
        <strain evidence="6">ISS120</strain>
    </source>
</reference>
<keyword evidence="2" id="KW-0547">Nucleotide-binding</keyword>
<keyword evidence="3" id="KW-0067">ATP-binding</keyword>
<dbReference type="FunFam" id="3.40.50.300:FF:002861">
    <property type="entry name" value="Cell division control protein 48 homolog E"/>
    <property type="match status" value="1"/>
</dbReference>
<dbReference type="GO" id="GO:0005524">
    <property type="term" value="F:ATP binding"/>
    <property type="evidence" value="ECO:0007669"/>
    <property type="project" value="UniProtKB-KW"/>
</dbReference>
<dbReference type="GO" id="GO:0008233">
    <property type="term" value="F:peptidase activity"/>
    <property type="evidence" value="ECO:0007669"/>
    <property type="project" value="UniProtKB-KW"/>
</dbReference>
<dbReference type="EMBL" id="JYDI01000216">
    <property type="protein sequence ID" value="KRY48180.1"/>
    <property type="molecule type" value="Genomic_DNA"/>
</dbReference>
<dbReference type="GO" id="GO:0016887">
    <property type="term" value="F:ATP hydrolysis activity"/>
    <property type="evidence" value="ECO:0007669"/>
    <property type="project" value="InterPro"/>
</dbReference>
<name>A0A0V1CFU7_TRIBR</name>
<dbReference type="SMART" id="SM00382">
    <property type="entry name" value="AAA"/>
    <property type="match status" value="1"/>
</dbReference>
<keyword evidence="4" id="KW-0647">Proteasome</keyword>
<dbReference type="InterPro" id="IPR027417">
    <property type="entry name" value="P-loop_NTPase"/>
</dbReference>
<dbReference type="GO" id="GO:0000502">
    <property type="term" value="C:proteasome complex"/>
    <property type="evidence" value="ECO:0007669"/>
    <property type="project" value="UniProtKB-KW"/>
</dbReference>
<dbReference type="FunFam" id="2.40.50.140:FF:000046">
    <property type="entry name" value="26S protease regulatory subunit 6B"/>
    <property type="match status" value="1"/>
</dbReference>
<dbReference type="InterPro" id="IPR003959">
    <property type="entry name" value="ATPase_AAA_core"/>
</dbReference>
<dbReference type="PANTHER" id="PTHR23073">
    <property type="entry name" value="26S PROTEASOME REGULATORY SUBUNIT"/>
    <property type="match status" value="1"/>
</dbReference>
<comment type="similarity">
    <text evidence="1">Belongs to the AAA ATPase family.</text>
</comment>
<dbReference type="Pfam" id="PF17862">
    <property type="entry name" value="AAA_lid_3"/>
    <property type="match status" value="1"/>
</dbReference>
<dbReference type="SUPFAM" id="SSF52540">
    <property type="entry name" value="P-loop containing nucleoside triphosphate hydrolases"/>
    <property type="match status" value="1"/>
</dbReference>
<dbReference type="InterPro" id="IPR032501">
    <property type="entry name" value="Prot_ATP_ID_OB_2nd"/>
</dbReference>
<dbReference type="Pfam" id="PF00004">
    <property type="entry name" value="AAA"/>
    <property type="match status" value="1"/>
</dbReference>
<evidence type="ECO:0000256" key="1">
    <source>
        <dbReference type="ARBA" id="ARBA00006914"/>
    </source>
</evidence>
<organism evidence="6 7">
    <name type="scientific">Trichinella britovi</name>
    <name type="common">Parasitic roundworm</name>
    <dbReference type="NCBI Taxonomy" id="45882"/>
    <lineage>
        <taxon>Eukaryota</taxon>
        <taxon>Metazoa</taxon>
        <taxon>Ecdysozoa</taxon>
        <taxon>Nematoda</taxon>
        <taxon>Enoplea</taxon>
        <taxon>Dorylaimia</taxon>
        <taxon>Trichinellida</taxon>
        <taxon>Trichinellidae</taxon>
        <taxon>Trichinella</taxon>
    </lineage>
</organism>
<evidence type="ECO:0000256" key="4">
    <source>
        <dbReference type="ARBA" id="ARBA00022942"/>
    </source>
</evidence>
<sequence length="354" mass="40418">MKALKEIGIEFIKMSQAALEEHPLSRLNNIPTTDDLYDRVKKMENDLLLYEVQEAYIKQEQRNLRRERLHSQEEVKRIQSVPLVIGQFLEAVDQDFAIVGSTTGSNYYVRILSTIDRELLKPGSSVALHKYSNALVDILPPEADSSISMLRFDERPTITYNDIGGLDMQKQEVREAVELPLTHFELYQQIGIDPPQGVLLYGPPGCGKTMLAKAVASQTTAAFIRVVGSEFVQKYLGEGPRMVIMATNRADTLDPALLRPGRLDRKIEFPLPDRRQKRLVFNTITSKMNLHEDVELEDLISRPDKVSGADINSICQEAGMLAVRENRYMVTARDFEKAHKRVMRRDEMVFDFYE</sequence>
<keyword evidence="6" id="KW-0645">Protease</keyword>
<feature type="domain" description="AAA+ ATPase" evidence="5">
    <location>
        <begin position="194"/>
        <end position="273"/>
    </location>
</feature>
<dbReference type="InterPro" id="IPR041569">
    <property type="entry name" value="AAA_lid_3"/>
</dbReference>
<dbReference type="Gene3D" id="2.40.50.140">
    <property type="entry name" value="Nucleic acid-binding proteins"/>
    <property type="match status" value="1"/>
</dbReference>
<protein>
    <submittedName>
        <fullName evidence="6">26S protease regulatory subunit 6B</fullName>
    </submittedName>
</protein>
<dbReference type="InterPro" id="IPR050221">
    <property type="entry name" value="26S_Proteasome_ATPase"/>
</dbReference>
<evidence type="ECO:0000259" key="5">
    <source>
        <dbReference type="SMART" id="SM00382"/>
    </source>
</evidence>
<dbReference type="InterPro" id="IPR003593">
    <property type="entry name" value="AAA+_ATPase"/>
</dbReference>
<dbReference type="AlphaFoldDB" id="A0A0V1CFU7"/>
<gene>
    <name evidence="6" type="primary">Psmc4</name>
    <name evidence="6" type="ORF">T03_6788</name>
</gene>
<comment type="caution">
    <text evidence="6">The sequence shown here is derived from an EMBL/GenBank/DDBJ whole genome shotgun (WGS) entry which is preliminary data.</text>
</comment>
<evidence type="ECO:0000313" key="7">
    <source>
        <dbReference type="Proteomes" id="UP000054653"/>
    </source>
</evidence>
<accession>A0A0V1CFU7</accession>
<evidence type="ECO:0000313" key="6">
    <source>
        <dbReference type="EMBL" id="KRY48180.1"/>
    </source>
</evidence>
<dbReference type="Proteomes" id="UP000054653">
    <property type="component" value="Unassembled WGS sequence"/>
</dbReference>
<evidence type="ECO:0000256" key="3">
    <source>
        <dbReference type="ARBA" id="ARBA00022840"/>
    </source>
</evidence>
<dbReference type="Gene3D" id="3.40.50.300">
    <property type="entry name" value="P-loop containing nucleotide triphosphate hydrolases"/>
    <property type="match status" value="2"/>
</dbReference>
<evidence type="ECO:0000256" key="2">
    <source>
        <dbReference type="ARBA" id="ARBA00022741"/>
    </source>
</evidence>
<keyword evidence="6" id="KW-0378">Hydrolase</keyword>
<dbReference type="Pfam" id="PF16450">
    <property type="entry name" value="Prot_ATP_ID_OB_C"/>
    <property type="match status" value="1"/>
</dbReference>
<proteinExistence type="inferred from homology"/>
<keyword evidence="7" id="KW-1185">Reference proteome</keyword>
<dbReference type="GO" id="GO:0006508">
    <property type="term" value="P:proteolysis"/>
    <property type="evidence" value="ECO:0007669"/>
    <property type="project" value="UniProtKB-KW"/>
</dbReference>
<dbReference type="InterPro" id="IPR012340">
    <property type="entry name" value="NA-bd_OB-fold"/>
</dbReference>
<dbReference type="Gene3D" id="1.10.8.60">
    <property type="match status" value="1"/>
</dbReference>